<keyword evidence="3" id="KW-0227">DNA damage</keyword>
<dbReference type="SUPFAM" id="SSF143081">
    <property type="entry name" value="BB1717-like"/>
    <property type="match status" value="1"/>
</dbReference>
<dbReference type="RefSeq" id="WP_249328296.1">
    <property type="nucleotide sequence ID" value="NZ_CP060635.1"/>
</dbReference>
<dbReference type="GO" id="GO:0106300">
    <property type="term" value="P:protein-DNA covalent cross-linking repair"/>
    <property type="evidence" value="ECO:0007669"/>
    <property type="project" value="InterPro"/>
</dbReference>
<dbReference type="Pfam" id="PF02586">
    <property type="entry name" value="SRAP"/>
    <property type="match status" value="1"/>
</dbReference>
<evidence type="ECO:0000256" key="6">
    <source>
        <dbReference type="ARBA" id="ARBA00023125"/>
    </source>
</evidence>
<dbReference type="KEGG" id="whj:H9Q79_11055"/>
<keyword evidence="5" id="KW-0190">Covalent protein-DNA linkage</keyword>
<dbReference type="GO" id="GO:0016829">
    <property type="term" value="F:lyase activity"/>
    <property type="evidence" value="ECO:0007669"/>
    <property type="project" value="UniProtKB-KW"/>
</dbReference>
<dbReference type="GO" id="GO:0006508">
    <property type="term" value="P:proteolysis"/>
    <property type="evidence" value="ECO:0007669"/>
    <property type="project" value="UniProtKB-KW"/>
</dbReference>
<dbReference type="InterPro" id="IPR003738">
    <property type="entry name" value="SRAP"/>
</dbReference>
<keyword evidence="10" id="KW-1185">Reference proteome</keyword>
<dbReference type="PANTHER" id="PTHR13604:SF0">
    <property type="entry name" value="ABASIC SITE PROCESSING PROTEIN HMCES"/>
    <property type="match status" value="1"/>
</dbReference>
<keyword evidence="2 8" id="KW-0645">Protease</keyword>
<name>A0A7G9G9I9_9FIRM</name>
<evidence type="ECO:0000313" key="10">
    <source>
        <dbReference type="Proteomes" id="UP000515860"/>
    </source>
</evidence>
<comment type="similarity">
    <text evidence="1 8">Belongs to the SOS response-associated peptidase family.</text>
</comment>
<sequence>MCGRYYIDDDTARAIEQLVRRLDQSFSLHIQTGDIFPGQQAPILLAGASGLTAGLLPWGFPGFQKSRLIFNARSESVLEKPMFRDSIKSRRCVIPARSFYEWNRQREKYTFSRPDHGPLYLAGLYRRFEEEDHFVILTTAANNSMQEIHPRMPLILENGQLRDWIFDTGKAEALLRQAPPELDATAEYHQQTLKF</sequence>
<protein>
    <recommendedName>
        <fullName evidence="8">Abasic site processing protein</fullName>
        <ecNumber evidence="8">3.4.-.-</ecNumber>
    </recommendedName>
</protein>
<evidence type="ECO:0000256" key="3">
    <source>
        <dbReference type="ARBA" id="ARBA00022763"/>
    </source>
</evidence>
<dbReference type="GO" id="GO:0003697">
    <property type="term" value="F:single-stranded DNA binding"/>
    <property type="evidence" value="ECO:0007669"/>
    <property type="project" value="InterPro"/>
</dbReference>
<keyword evidence="4 8" id="KW-0378">Hydrolase</keyword>
<evidence type="ECO:0000256" key="2">
    <source>
        <dbReference type="ARBA" id="ARBA00022670"/>
    </source>
</evidence>
<keyword evidence="7" id="KW-0456">Lyase</keyword>
<dbReference type="Gene3D" id="3.90.1680.10">
    <property type="entry name" value="SOS response associated peptidase-like"/>
    <property type="match status" value="1"/>
</dbReference>
<evidence type="ECO:0000256" key="5">
    <source>
        <dbReference type="ARBA" id="ARBA00023124"/>
    </source>
</evidence>
<evidence type="ECO:0000256" key="8">
    <source>
        <dbReference type="RuleBase" id="RU364100"/>
    </source>
</evidence>
<keyword evidence="6" id="KW-0238">DNA-binding</keyword>
<dbReference type="EC" id="3.4.-.-" evidence="8"/>
<proteinExistence type="inferred from homology"/>
<evidence type="ECO:0000256" key="1">
    <source>
        <dbReference type="ARBA" id="ARBA00008136"/>
    </source>
</evidence>
<dbReference type="EMBL" id="CP060635">
    <property type="protein sequence ID" value="QNM07471.1"/>
    <property type="molecule type" value="Genomic_DNA"/>
</dbReference>
<dbReference type="InterPro" id="IPR036590">
    <property type="entry name" value="SRAP-like"/>
</dbReference>
<evidence type="ECO:0000256" key="4">
    <source>
        <dbReference type="ARBA" id="ARBA00022801"/>
    </source>
</evidence>
<reference evidence="9 10" key="1">
    <citation type="submission" date="2020-08" db="EMBL/GenBank/DDBJ databases">
        <authorList>
            <person name="Liu C."/>
            <person name="Sun Q."/>
        </authorList>
    </citation>
    <scope>NUCLEOTIDE SEQUENCE [LARGE SCALE GENOMIC DNA]</scope>
    <source>
        <strain evidence="9 10">NSJ-29</strain>
    </source>
</reference>
<organism evidence="9 10">
    <name type="scientific">Wansuia hejianensis</name>
    <dbReference type="NCBI Taxonomy" id="2763667"/>
    <lineage>
        <taxon>Bacteria</taxon>
        <taxon>Bacillati</taxon>
        <taxon>Bacillota</taxon>
        <taxon>Clostridia</taxon>
        <taxon>Lachnospirales</taxon>
        <taxon>Lachnospiraceae</taxon>
        <taxon>Wansuia</taxon>
    </lineage>
</organism>
<gene>
    <name evidence="9" type="ORF">H9Q79_11055</name>
</gene>
<dbReference type="PANTHER" id="PTHR13604">
    <property type="entry name" value="DC12-RELATED"/>
    <property type="match status" value="1"/>
</dbReference>
<dbReference type="AlphaFoldDB" id="A0A7G9G9I9"/>
<dbReference type="GO" id="GO:0008233">
    <property type="term" value="F:peptidase activity"/>
    <property type="evidence" value="ECO:0007669"/>
    <property type="project" value="UniProtKB-KW"/>
</dbReference>
<evidence type="ECO:0000256" key="7">
    <source>
        <dbReference type="ARBA" id="ARBA00023239"/>
    </source>
</evidence>
<evidence type="ECO:0000313" key="9">
    <source>
        <dbReference type="EMBL" id="QNM07471.1"/>
    </source>
</evidence>
<accession>A0A7G9G9I9</accession>
<dbReference type="Proteomes" id="UP000515860">
    <property type="component" value="Chromosome"/>
</dbReference>